<keyword evidence="2" id="KW-0997">Cell inner membrane</keyword>
<name>A0A516V4P2_9GAMM</name>
<dbReference type="OrthoDB" id="5973594at2"/>
<dbReference type="NCBIfam" id="TIGR04409">
    <property type="entry name" value="LptC_YrbK"/>
    <property type="match status" value="1"/>
</dbReference>
<protein>
    <submittedName>
        <fullName evidence="6">LPS export ABC transporter periplasmic protein LptC</fullName>
    </submittedName>
</protein>
<dbReference type="PANTHER" id="PTHR37481">
    <property type="entry name" value="LIPOPOLYSACCHARIDE EXPORT SYSTEM PROTEIN LPTC"/>
    <property type="match status" value="1"/>
</dbReference>
<gene>
    <name evidence="6" type="primary">lptC</name>
    <name evidence="6" type="ORF">FNZ56_06250</name>
</gene>
<dbReference type="Pfam" id="PF06835">
    <property type="entry name" value="LptC"/>
    <property type="match status" value="1"/>
</dbReference>
<dbReference type="GO" id="GO:0015221">
    <property type="term" value="F:lipopolysaccharide transmembrane transporter activity"/>
    <property type="evidence" value="ECO:0007669"/>
    <property type="project" value="InterPro"/>
</dbReference>
<dbReference type="RefSeq" id="WP_143879011.1">
    <property type="nucleotide sequence ID" value="NZ_BAABLZ010000001.1"/>
</dbReference>
<keyword evidence="4" id="KW-1133">Transmembrane helix</keyword>
<organism evidence="6 7">
    <name type="scientific">Pseudoluteimonas lycopersici</name>
    <dbReference type="NCBI Taxonomy" id="1324796"/>
    <lineage>
        <taxon>Bacteria</taxon>
        <taxon>Pseudomonadati</taxon>
        <taxon>Pseudomonadota</taxon>
        <taxon>Gammaproteobacteria</taxon>
        <taxon>Lysobacterales</taxon>
        <taxon>Lysobacteraceae</taxon>
        <taxon>Pseudoluteimonas</taxon>
    </lineage>
</organism>
<evidence type="ECO:0000256" key="3">
    <source>
        <dbReference type="ARBA" id="ARBA00022692"/>
    </source>
</evidence>
<keyword evidence="7" id="KW-1185">Reference proteome</keyword>
<dbReference type="Gene3D" id="2.60.450.10">
    <property type="entry name" value="Lipopolysaccharide (LPS) transport protein A like domain"/>
    <property type="match status" value="1"/>
</dbReference>
<sequence>MSGNWRVFLTIALLLGALVSGWSVWRNHAALVAPADDAGRSDYVLHDYEIIALDKDGKEAFTLLGPLLRETPGKKTMEMETPLFLIPDPKGLHWTVQSKNGWVSEDREHIRLTGNVRAIGPRNQPQQPAKIASQQLNVYPKTKLATAPGAVTITQPGSILRGHGLAVNLANKQYELESQVRARYVRSPR</sequence>
<keyword evidence="1" id="KW-1003">Cell membrane</keyword>
<dbReference type="EMBL" id="CP041742">
    <property type="protein sequence ID" value="QDQ73499.1"/>
    <property type="molecule type" value="Genomic_DNA"/>
</dbReference>
<dbReference type="GO" id="GO:0005886">
    <property type="term" value="C:plasma membrane"/>
    <property type="evidence" value="ECO:0007669"/>
    <property type="project" value="InterPro"/>
</dbReference>
<dbReference type="InterPro" id="IPR026265">
    <property type="entry name" value="LptC"/>
</dbReference>
<dbReference type="PANTHER" id="PTHR37481:SF1">
    <property type="entry name" value="LIPOPOLYSACCHARIDE EXPORT SYSTEM PROTEIN LPTC"/>
    <property type="match status" value="1"/>
</dbReference>
<evidence type="ECO:0000256" key="2">
    <source>
        <dbReference type="ARBA" id="ARBA00022519"/>
    </source>
</evidence>
<evidence type="ECO:0000313" key="7">
    <source>
        <dbReference type="Proteomes" id="UP000315891"/>
    </source>
</evidence>
<evidence type="ECO:0000313" key="6">
    <source>
        <dbReference type="EMBL" id="QDQ73499.1"/>
    </source>
</evidence>
<proteinExistence type="predicted"/>
<keyword evidence="3" id="KW-0812">Transmembrane</keyword>
<dbReference type="AlphaFoldDB" id="A0A516V4P2"/>
<evidence type="ECO:0000256" key="5">
    <source>
        <dbReference type="ARBA" id="ARBA00023136"/>
    </source>
</evidence>
<reference evidence="6 7" key="1">
    <citation type="submission" date="2019-07" db="EMBL/GenBank/DDBJ databases">
        <title>Lysobacter weifangensis sp. nov., isolated from bensulfuron-methyl contaminated farmland soil.</title>
        <authorList>
            <person name="Zhao H."/>
        </authorList>
    </citation>
    <scope>NUCLEOTIDE SEQUENCE [LARGE SCALE GENOMIC DNA]</scope>
    <source>
        <strain evidence="6 7">CC-Bw-6</strain>
    </source>
</reference>
<keyword evidence="5" id="KW-0472">Membrane</keyword>
<accession>A0A516V4P2</accession>
<dbReference type="Proteomes" id="UP000315891">
    <property type="component" value="Chromosome"/>
</dbReference>
<evidence type="ECO:0000256" key="4">
    <source>
        <dbReference type="ARBA" id="ARBA00022989"/>
    </source>
</evidence>
<evidence type="ECO:0000256" key="1">
    <source>
        <dbReference type="ARBA" id="ARBA00022475"/>
    </source>
</evidence>
<dbReference type="InterPro" id="IPR052363">
    <property type="entry name" value="LPS_export_LptC"/>
</dbReference>
<dbReference type="GO" id="GO:0030288">
    <property type="term" value="C:outer membrane-bounded periplasmic space"/>
    <property type="evidence" value="ECO:0007669"/>
    <property type="project" value="TreeGrafter"/>
</dbReference>
<dbReference type="InterPro" id="IPR010664">
    <property type="entry name" value="LipoPS_assembly_LptC-rel"/>
</dbReference>
<dbReference type="GO" id="GO:0017089">
    <property type="term" value="F:glycolipid transfer activity"/>
    <property type="evidence" value="ECO:0007669"/>
    <property type="project" value="TreeGrafter"/>
</dbReference>